<keyword evidence="3 5" id="KW-0686">Riboflavin biosynthesis</keyword>
<feature type="binding site" evidence="5">
    <location>
        <begin position="26"/>
        <end position="27"/>
    </location>
    <ligand>
        <name>D-ribulose 5-phosphate</name>
        <dbReference type="ChEBI" id="CHEBI:58121"/>
    </ligand>
</feature>
<evidence type="ECO:0000256" key="4">
    <source>
        <dbReference type="ARBA" id="ARBA00022723"/>
    </source>
</evidence>
<reference evidence="7 8" key="1">
    <citation type="submission" date="2020-08" db="EMBL/GenBank/DDBJ databases">
        <title>Genomic Encyclopedia of Type Strains, Phase IV (KMG-IV): sequencing the most valuable type-strain genomes for metagenomic binning, comparative biology and taxonomic classification.</title>
        <authorList>
            <person name="Goeker M."/>
        </authorList>
    </citation>
    <scope>NUCLEOTIDE SEQUENCE [LARGE SCALE GENOMIC DNA]</scope>
    <source>
        <strain evidence="7 8">DSM 105481</strain>
    </source>
</reference>
<gene>
    <name evidence="5" type="primary">ribB</name>
    <name evidence="7" type="ORF">HNP81_001826</name>
</gene>
<dbReference type="GO" id="GO:0003935">
    <property type="term" value="F:GTP cyclohydrolase II activity"/>
    <property type="evidence" value="ECO:0007669"/>
    <property type="project" value="UniProtKB-EC"/>
</dbReference>
<dbReference type="InterPro" id="IPR000422">
    <property type="entry name" value="DHBP_synthase_RibB"/>
</dbReference>
<dbReference type="NCBIfam" id="TIGR00506">
    <property type="entry name" value="ribB"/>
    <property type="match status" value="1"/>
</dbReference>
<evidence type="ECO:0000313" key="8">
    <source>
        <dbReference type="Proteomes" id="UP000626697"/>
    </source>
</evidence>
<comment type="cofactor">
    <cofactor evidence="5 6">
        <name>Mg(2+)</name>
        <dbReference type="ChEBI" id="CHEBI:18420"/>
    </cofactor>
    <cofactor evidence="5 6">
        <name>Mn(2+)</name>
        <dbReference type="ChEBI" id="CHEBI:29035"/>
    </cofactor>
    <text evidence="5 6">Binds 2 divalent metal cations per subunit. Magnesium or manganese.</text>
</comment>
<feature type="binding site" evidence="5">
    <location>
        <position position="31"/>
    </location>
    <ligand>
        <name>D-ribulose 5-phosphate</name>
        <dbReference type="ChEBI" id="CHEBI:58121"/>
    </ligand>
</feature>
<keyword evidence="8" id="KW-1185">Reference proteome</keyword>
<feature type="binding site" evidence="5">
    <location>
        <position position="27"/>
    </location>
    <ligand>
        <name>Mg(2+)</name>
        <dbReference type="ChEBI" id="CHEBI:18420"/>
        <label>1</label>
    </ligand>
</feature>
<keyword evidence="5 6" id="KW-0456">Lyase</keyword>
<feature type="site" description="Essential for catalytic activity" evidence="5">
    <location>
        <position position="162"/>
    </location>
</feature>
<dbReference type="GO" id="GO:0008686">
    <property type="term" value="F:3,4-dihydroxy-2-butanone-4-phosphate synthase activity"/>
    <property type="evidence" value="ECO:0007669"/>
    <property type="project" value="UniProtKB-EC"/>
</dbReference>
<dbReference type="Pfam" id="PF00926">
    <property type="entry name" value="DHBP_synthase"/>
    <property type="match status" value="1"/>
</dbReference>
<evidence type="ECO:0000256" key="5">
    <source>
        <dbReference type="HAMAP-Rule" id="MF_00180"/>
    </source>
</evidence>
<evidence type="ECO:0000256" key="2">
    <source>
        <dbReference type="ARBA" id="ARBA00004904"/>
    </source>
</evidence>
<comment type="subunit">
    <text evidence="5 6">Homodimer.</text>
</comment>
<protein>
    <recommendedName>
        <fullName evidence="5 6">3,4-dihydroxy-2-butanone 4-phosphate synthase</fullName>
        <shortName evidence="5 6">DHBP synthase</shortName>
        <ecNumber evidence="5 6">4.1.99.12</ecNumber>
    </recommendedName>
</protein>
<keyword evidence="5 6" id="KW-0460">Magnesium</keyword>
<evidence type="ECO:0000256" key="6">
    <source>
        <dbReference type="RuleBase" id="RU003843"/>
    </source>
</evidence>
<dbReference type="InterPro" id="IPR017945">
    <property type="entry name" value="DHBP_synth_RibB-like_a/b_dom"/>
</dbReference>
<feature type="site" description="Essential for catalytic activity" evidence="5">
    <location>
        <position position="124"/>
    </location>
</feature>
<evidence type="ECO:0000256" key="3">
    <source>
        <dbReference type="ARBA" id="ARBA00022619"/>
    </source>
</evidence>
<keyword evidence="7" id="KW-0378">Hydrolase</keyword>
<keyword evidence="5 6" id="KW-0464">Manganese</keyword>
<comment type="pathway">
    <text evidence="2 5 6">Cofactor biosynthesis; riboflavin biosynthesis; 2-hydroxy-3-oxobutyl phosphate from D-ribulose 5-phosphate: step 1/1.</text>
</comment>
<sequence length="211" mass="23321">MFQTIEEAIEDLKAGKIIIVVDDEDRENEGDFVVLAEKATPDAINFMAKYGRGLICTTITNELAKKLDLHPMVENNTDYHGTAFTVSIDHKSTTTGISAFERSTTMLALLDHDSTANDFKRPGHVFPIIAKDGGVLERSGHTEASVDLARLCGAEPAGVICEIMNEDGSMARVPELQIIAEEHQLTFITIAELIRYRNQLESKHKETPEHA</sequence>
<dbReference type="Proteomes" id="UP000626697">
    <property type="component" value="Unassembled WGS sequence"/>
</dbReference>
<evidence type="ECO:0000313" key="7">
    <source>
        <dbReference type="EMBL" id="MBA9026541.1"/>
    </source>
</evidence>
<dbReference type="PANTHER" id="PTHR21327">
    <property type="entry name" value="GTP CYCLOHYDROLASE II-RELATED"/>
    <property type="match status" value="1"/>
</dbReference>
<name>A0ABR6CPC1_9BACI</name>
<dbReference type="EC" id="4.1.99.12" evidence="5 6"/>
<feature type="binding site" evidence="5">
    <location>
        <position position="141"/>
    </location>
    <ligand>
        <name>Mg(2+)</name>
        <dbReference type="ChEBI" id="CHEBI:18420"/>
        <label>2</label>
    </ligand>
</feature>
<proteinExistence type="inferred from homology"/>
<feature type="binding site" evidence="5">
    <location>
        <position position="27"/>
    </location>
    <ligand>
        <name>Mg(2+)</name>
        <dbReference type="ChEBI" id="CHEBI:18420"/>
        <label>2</label>
    </ligand>
</feature>
<dbReference type="HAMAP" id="MF_00180">
    <property type="entry name" value="RibB"/>
    <property type="match status" value="1"/>
</dbReference>
<feature type="binding site" evidence="5">
    <location>
        <begin position="138"/>
        <end position="142"/>
    </location>
    <ligand>
        <name>D-ribulose 5-phosphate</name>
        <dbReference type="ChEBI" id="CHEBI:58121"/>
    </ligand>
</feature>
<organism evidence="7 8">
    <name type="scientific">Peribacillus huizhouensis</name>
    <dbReference type="NCBI Taxonomy" id="1501239"/>
    <lineage>
        <taxon>Bacteria</taxon>
        <taxon>Bacillati</taxon>
        <taxon>Bacillota</taxon>
        <taxon>Bacilli</taxon>
        <taxon>Bacillales</taxon>
        <taxon>Bacillaceae</taxon>
        <taxon>Peribacillus</taxon>
    </lineage>
</organism>
<comment type="caution">
    <text evidence="7">The sequence shown here is derived from an EMBL/GenBank/DDBJ whole genome shotgun (WGS) entry which is preliminary data.</text>
</comment>
<accession>A0ABR6CPC1</accession>
<comment type="function">
    <text evidence="1 5 6">Catalyzes the conversion of D-ribulose 5-phosphate to formate and 3,4-dihydroxy-2-butanone 4-phosphate.</text>
</comment>
<comment type="catalytic activity">
    <reaction evidence="5 6">
        <text>D-ribulose 5-phosphate = (2S)-2-hydroxy-3-oxobutyl phosphate + formate + H(+)</text>
        <dbReference type="Rhea" id="RHEA:18457"/>
        <dbReference type="ChEBI" id="CHEBI:15378"/>
        <dbReference type="ChEBI" id="CHEBI:15740"/>
        <dbReference type="ChEBI" id="CHEBI:58121"/>
        <dbReference type="ChEBI" id="CHEBI:58830"/>
        <dbReference type="EC" id="4.1.99.12"/>
    </reaction>
</comment>
<dbReference type="SUPFAM" id="SSF55821">
    <property type="entry name" value="YrdC/RibB"/>
    <property type="match status" value="1"/>
</dbReference>
<dbReference type="EMBL" id="JACJHX010000004">
    <property type="protein sequence ID" value="MBA9026541.1"/>
    <property type="molecule type" value="Genomic_DNA"/>
</dbReference>
<dbReference type="PANTHER" id="PTHR21327:SF18">
    <property type="entry name" value="3,4-DIHYDROXY-2-BUTANONE 4-PHOSPHATE SYNTHASE"/>
    <property type="match status" value="1"/>
</dbReference>
<evidence type="ECO:0000256" key="1">
    <source>
        <dbReference type="ARBA" id="ARBA00002284"/>
    </source>
</evidence>
<dbReference type="Gene3D" id="3.90.870.10">
    <property type="entry name" value="DHBP synthase"/>
    <property type="match status" value="1"/>
</dbReference>
<comment type="similarity">
    <text evidence="5 6">Belongs to the DHBP synthase family.</text>
</comment>
<keyword evidence="4 5" id="KW-0479">Metal-binding</keyword>